<dbReference type="Pfam" id="PF13419">
    <property type="entry name" value="HAD_2"/>
    <property type="match status" value="1"/>
</dbReference>
<proteinExistence type="inferred from homology"/>
<dbReference type="InterPro" id="IPR041492">
    <property type="entry name" value="HAD_2"/>
</dbReference>
<dbReference type="PANTHER" id="PTHR43434">
    <property type="entry name" value="PHOSPHOGLYCOLATE PHOSPHATASE"/>
    <property type="match status" value="1"/>
</dbReference>
<dbReference type="InterPro" id="IPR023214">
    <property type="entry name" value="HAD_sf"/>
</dbReference>
<dbReference type="SFLD" id="SFLDG01135">
    <property type="entry name" value="C1.5.6:_HAD__Beta-PGM__Phospha"/>
    <property type="match status" value="1"/>
</dbReference>
<dbReference type="PANTHER" id="PTHR43434:SF1">
    <property type="entry name" value="PHOSPHOGLYCOLATE PHOSPHATASE"/>
    <property type="match status" value="1"/>
</dbReference>
<dbReference type="Gene3D" id="3.40.50.1000">
    <property type="entry name" value="HAD superfamily/HAD-like"/>
    <property type="match status" value="1"/>
</dbReference>
<dbReference type="NCBIfam" id="TIGR01549">
    <property type="entry name" value="HAD-SF-IA-v1"/>
    <property type="match status" value="1"/>
</dbReference>
<sequence>MAYTHYVFDFDGTLVNSLPDLTAAINHVAASAQIDHQYSREQVGTMVGDGVTVLLQRAFPDEAHRMKQLRSIFDEYYARNCSQGTQIYEGVVETLSTLHAQGKTLILMTNKPQRFTLPMLQDLGLREFFPVVYCGDTLDCKKPDPAVMHHLLASLQLNPSAVLMVGDSANDILCAAGATVDSALVTYGYGNLSHLEELSPTYTLTRIRELLFL</sequence>
<dbReference type="InterPro" id="IPR006439">
    <property type="entry name" value="HAD-SF_hydro_IA"/>
</dbReference>
<reference evidence="5 6" key="1">
    <citation type="submission" date="2010-12" db="EMBL/GenBank/DDBJ databases">
        <title>Complete sequence of Desulfurispirillum indicum S5.</title>
        <authorList>
            <consortium name="US DOE Joint Genome Institute"/>
            <person name="Lucas S."/>
            <person name="Copeland A."/>
            <person name="Lapidus A."/>
            <person name="Cheng J.-F."/>
            <person name="Goodwin L."/>
            <person name="Pitluck S."/>
            <person name="Chertkov O."/>
            <person name="Held B."/>
            <person name="Detter J.C."/>
            <person name="Han C."/>
            <person name="Tapia R."/>
            <person name="Land M."/>
            <person name="Hauser L."/>
            <person name="Kyrpides N."/>
            <person name="Ivanova N."/>
            <person name="Mikhailova N."/>
            <person name="Haggblom M."/>
            <person name="Rauschenbach I."/>
            <person name="Bini E."/>
            <person name="Woyke T."/>
        </authorList>
    </citation>
    <scope>NUCLEOTIDE SEQUENCE [LARGE SCALE GENOMIC DNA]</scope>
    <source>
        <strain evidence="6">ATCC BAA-1389 / DSM 22839 / S5</strain>
    </source>
</reference>
<dbReference type="EC" id="3.1.3.18" evidence="4"/>
<dbReference type="AlphaFoldDB" id="E6W148"/>
<comment type="pathway">
    <text evidence="2">Organic acid metabolism; glycolate biosynthesis; glycolate from 2-phosphoglycolate: step 1/1.</text>
</comment>
<dbReference type="PRINTS" id="PR00413">
    <property type="entry name" value="HADHALOGNASE"/>
</dbReference>
<evidence type="ECO:0000313" key="5">
    <source>
        <dbReference type="EMBL" id="ADU66468.1"/>
    </source>
</evidence>
<keyword evidence="5" id="KW-0378">Hydrolase</keyword>
<dbReference type="Gene3D" id="1.10.150.240">
    <property type="entry name" value="Putative phosphatase, domain 2"/>
    <property type="match status" value="1"/>
</dbReference>
<dbReference type="InParanoid" id="E6W148"/>
<organism evidence="5 6">
    <name type="scientific">Desulfurispirillum indicum (strain ATCC BAA-1389 / DSM 22839 / S5)</name>
    <dbReference type="NCBI Taxonomy" id="653733"/>
    <lineage>
        <taxon>Bacteria</taxon>
        <taxon>Pseudomonadati</taxon>
        <taxon>Chrysiogenota</taxon>
        <taxon>Chrysiogenia</taxon>
        <taxon>Chrysiogenales</taxon>
        <taxon>Chrysiogenaceae</taxon>
        <taxon>Desulfurispirillum</taxon>
    </lineage>
</organism>
<dbReference type="HOGENOM" id="CLU_045011_19_1_0"/>
<dbReference type="InterPro" id="IPR050155">
    <property type="entry name" value="HAD-like_hydrolase_sf"/>
</dbReference>
<dbReference type="GO" id="GO:0006281">
    <property type="term" value="P:DNA repair"/>
    <property type="evidence" value="ECO:0007669"/>
    <property type="project" value="TreeGrafter"/>
</dbReference>
<dbReference type="STRING" id="653733.Selin_1739"/>
<dbReference type="eggNOG" id="COG0546">
    <property type="taxonomic scope" value="Bacteria"/>
</dbReference>
<evidence type="ECO:0000256" key="3">
    <source>
        <dbReference type="ARBA" id="ARBA00006171"/>
    </source>
</evidence>
<dbReference type="NCBIfam" id="TIGR01509">
    <property type="entry name" value="HAD-SF-IA-v3"/>
    <property type="match status" value="1"/>
</dbReference>
<keyword evidence="6" id="KW-1185">Reference proteome</keyword>
<evidence type="ECO:0000256" key="2">
    <source>
        <dbReference type="ARBA" id="ARBA00004818"/>
    </source>
</evidence>
<comment type="similarity">
    <text evidence="3">Belongs to the HAD-like hydrolase superfamily. CbbY/CbbZ/Gph/YieH family.</text>
</comment>
<dbReference type="KEGG" id="din:Selin_1739"/>
<dbReference type="Proteomes" id="UP000002572">
    <property type="component" value="Chromosome"/>
</dbReference>
<evidence type="ECO:0000256" key="4">
    <source>
        <dbReference type="ARBA" id="ARBA00013078"/>
    </source>
</evidence>
<name>E6W148_DESIS</name>
<evidence type="ECO:0000256" key="1">
    <source>
        <dbReference type="ARBA" id="ARBA00000830"/>
    </source>
</evidence>
<dbReference type="SFLD" id="SFLDS00003">
    <property type="entry name" value="Haloacid_Dehalogenase"/>
    <property type="match status" value="1"/>
</dbReference>
<dbReference type="RefSeq" id="WP_013506348.1">
    <property type="nucleotide sequence ID" value="NC_014836.1"/>
</dbReference>
<dbReference type="OrthoDB" id="9792518at2"/>
<evidence type="ECO:0000313" key="6">
    <source>
        <dbReference type="Proteomes" id="UP000002572"/>
    </source>
</evidence>
<dbReference type="InterPro" id="IPR036412">
    <property type="entry name" value="HAD-like_sf"/>
</dbReference>
<dbReference type="GO" id="GO:0008967">
    <property type="term" value="F:phosphoglycolate phosphatase activity"/>
    <property type="evidence" value="ECO:0007669"/>
    <property type="project" value="UniProtKB-EC"/>
</dbReference>
<dbReference type="FunFam" id="3.40.50.1000:FF:000022">
    <property type="entry name" value="Phosphoglycolate phosphatase"/>
    <property type="match status" value="1"/>
</dbReference>
<comment type="catalytic activity">
    <reaction evidence="1">
        <text>2-phosphoglycolate + H2O = glycolate + phosphate</text>
        <dbReference type="Rhea" id="RHEA:14369"/>
        <dbReference type="ChEBI" id="CHEBI:15377"/>
        <dbReference type="ChEBI" id="CHEBI:29805"/>
        <dbReference type="ChEBI" id="CHEBI:43474"/>
        <dbReference type="ChEBI" id="CHEBI:58033"/>
        <dbReference type="EC" id="3.1.3.18"/>
    </reaction>
</comment>
<accession>E6W148</accession>
<protein>
    <recommendedName>
        <fullName evidence="4">phosphoglycolate phosphatase</fullName>
        <ecNumber evidence="4">3.1.3.18</ecNumber>
    </recommendedName>
</protein>
<dbReference type="GO" id="GO:0005829">
    <property type="term" value="C:cytosol"/>
    <property type="evidence" value="ECO:0007669"/>
    <property type="project" value="TreeGrafter"/>
</dbReference>
<dbReference type="FunCoup" id="E6W148">
    <property type="interactions" value="416"/>
</dbReference>
<gene>
    <name evidence="5" type="ordered locus">Selin_1739</name>
</gene>
<dbReference type="SUPFAM" id="SSF56784">
    <property type="entry name" value="HAD-like"/>
    <property type="match status" value="1"/>
</dbReference>
<dbReference type="InterPro" id="IPR023198">
    <property type="entry name" value="PGP-like_dom2"/>
</dbReference>
<dbReference type="EMBL" id="CP002432">
    <property type="protein sequence ID" value="ADU66468.1"/>
    <property type="molecule type" value="Genomic_DNA"/>
</dbReference>
<dbReference type="SFLD" id="SFLDG01129">
    <property type="entry name" value="C1.5:_HAD__Beta-PGM__Phosphata"/>
    <property type="match status" value="1"/>
</dbReference>